<dbReference type="GO" id="GO:0005886">
    <property type="term" value="C:plasma membrane"/>
    <property type="evidence" value="ECO:0007669"/>
    <property type="project" value="TreeGrafter"/>
</dbReference>
<keyword evidence="9" id="KW-0902">Two-component regulatory system</keyword>
<dbReference type="SUPFAM" id="SSF47384">
    <property type="entry name" value="Homodimeric domain of signal transducing histidine kinase"/>
    <property type="match status" value="1"/>
</dbReference>
<dbReference type="PANTHER" id="PTHR45436">
    <property type="entry name" value="SENSOR HISTIDINE KINASE YKOH"/>
    <property type="match status" value="1"/>
</dbReference>
<keyword evidence="5" id="KW-0808">Transferase</keyword>
<dbReference type="InterPro" id="IPR005467">
    <property type="entry name" value="His_kinase_dom"/>
</dbReference>
<evidence type="ECO:0000259" key="13">
    <source>
        <dbReference type="PROSITE" id="PS50885"/>
    </source>
</evidence>
<evidence type="ECO:0000256" key="1">
    <source>
        <dbReference type="ARBA" id="ARBA00000085"/>
    </source>
</evidence>
<dbReference type="Pfam" id="PF02518">
    <property type="entry name" value="HATPase_c"/>
    <property type="match status" value="1"/>
</dbReference>
<protein>
    <recommendedName>
        <fullName evidence="3">histidine kinase</fullName>
        <ecNumber evidence="3">2.7.13.3</ecNumber>
    </recommendedName>
</protein>
<evidence type="ECO:0000256" key="2">
    <source>
        <dbReference type="ARBA" id="ARBA00004370"/>
    </source>
</evidence>
<dbReference type="SUPFAM" id="SSF55874">
    <property type="entry name" value="ATPase domain of HSP90 chaperone/DNA topoisomerase II/histidine kinase"/>
    <property type="match status" value="1"/>
</dbReference>
<dbReference type="PROSITE" id="PS50109">
    <property type="entry name" value="HIS_KIN"/>
    <property type="match status" value="1"/>
</dbReference>
<dbReference type="SMART" id="SM00387">
    <property type="entry name" value="HATPase_c"/>
    <property type="match status" value="1"/>
</dbReference>
<accession>A0A2Z6DWS7</accession>
<reference evidence="14 15" key="1">
    <citation type="submission" date="2018-04" db="EMBL/GenBank/DDBJ databases">
        <title>Complete genome sequence of Hydrogenophilus thermoluteolus TH-1.</title>
        <authorList>
            <person name="Arai H."/>
        </authorList>
    </citation>
    <scope>NUCLEOTIDE SEQUENCE [LARGE SCALE GENOMIC DNA]</scope>
    <source>
        <strain evidence="14 15">TH-1</strain>
    </source>
</reference>
<dbReference type="InterPro" id="IPR003594">
    <property type="entry name" value="HATPase_dom"/>
</dbReference>
<dbReference type="GO" id="GO:0000155">
    <property type="term" value="F:phosphorelay sensor kinase activity"/>
    <property type="evidence" value="ECO:0007669"/>
    <property type="project" value="InterPro"/>
</dbReference>
<name>A0A2Z6DWS7_HYDTE</name>
<dbReference type="InterPro" id="IPR004358">
    <property type="entry name" value="Sig_transdc_His_kin-like_C"/>
</dbReference>
<dbReference type="PRINTS" id="PR00344">
    <property type="entry name" value="BCTRLSENSOR"/>
</dbReference>
<dbReference type="InterPro" id="IPR036890">
    <property type="entry name" value="HATPase_C_sf"/>
</dbReference>
<evidence type="ECO:0000256" key="5">
    <source>
        <dbReference type="ARBA" id="ARBA00022679"/>
    </source>
</evidence>
<evidence type="ECO:0000256" key="6">
    <source>
        <dbReference type="ARBA" id="ARBA00022692"/>
    </source>
</evidence>
<evidence type="ECO:0000313" key="15">
    <source>
        <dbReference type="Proteomes" id="UP000262004"/>
    </source>
</evidence>
<dbReference type="InterPro" id="IPR003660">
    <property type="entry name" value="HAMP_dom"/>
</dbReference>
<proteinExistence type="predicted"/>
<dbReference type="InterPro" id="IPR050428">
    <property type="entry name" value="TCS_sensor_his_kinase"/>
</dbReference>
<feature type="transmembrane region" description="Helical" evidence="11">
    <location>
        <begin position="7"/>
        <end position="28"/>
    </location>
</feature>
<dbReference type="AlphaFoldDB" id="A0A2Z6DWS7"/>
<feature type="transmembrane region" description="Helical" evidence="11">
    <location>
        <begin position="176"/>
        <end position="197"/>
    </location>
</feature>
<keyword evidence="15" id="KW-1185">Reference proteome</keyword>
<evidence type="ECO:0000256" key="3">
    <source>
        <dbReference type="ARBA" id="ARBA00012438"/>
    </source>
</evidence>
<dbReference type="EMBL" id="AP018558">
    <property type="protein sequence ID" value="BBD76887.1"/>
    <property type="molecule type" value="Genomic_DNA"/>
</dbReference>
<evidence type="ECO:0000313" key="14">
    <source>
        <dbReference type="EMBL" id="BBD76887.1"/>
    </source>
</evidence>
<keyword evidence="4" id="KW-0597">Phosphoprotein</keyword>
<dbReference type="Proteomes" id="UP000262004">
    <property type="component" value="Chromosome"/>
</dbReference>
<dbReference type="Gene3D" id="3.30.565.10">
    <property type="entry name" value="Histidine kinase-like ATPase, C-terminal domain"/>
    <property type="match status" value="1"/>
</dbReference>
<evidence type="ECO:0000256" key="4">
    <source>
        <dbReference type="ARBA" id="ARBA00022553"/>
    </source>
</evidence>
<feature type="domain" description="Histidine kinase" evidence="12">
    <location>
        <begin position="255"/>
        <end position="469"/>
    </location>
</feature>
<dbReference type="PANTHER" id="PTHR45436:SF5">
    <property type="entry name" value="SENSOR HISTIDINE KINASE TRCS"/>
    <property type="match status" value="1"/>
</dbReference>
<dbReference type="KEGG" id="htl:HPTL_0619"/>
<comment type="subcellular location">
    <subcellularLocation>
        <location evidence="2">Membrane</location>
    </subcellularLocation>
</comment>
<dbReference type="InterPro" id="IPR036097">
    <property type="entry name" value="HisK_dim/P_sf"/>
</dbReference>
<keyword evidence="7 14" id="KW-0418">Kinase</keyword>
<evidence type="ECO:0000256" key="7">
    <source>
        <dbReference type="ARBA" id="ARBA00022777"/>
    </source>
</evidence>
<evidence type="ECO:0000256" key="10">
    <source>
        <dbReference type="ARBA" id="ARBA00023136"/>
    </source>
</evidence>
<feature type="domain" description="HAMP" evidence="13">
    <location>
        <begin position="196"/>
        <end position="247"/>
    </location>
</feature>
<evidence type="ECO:0000256" key="9">
    <source>
        <dbReference type="ARBA" id="ARBA00023012"/>
    </source>
</evidence>
<comment type="catalytic activity">
    <reaction evidence="1">
        <text>ATP + protein L-histidine = ADP + protein N-phospho-L-histidine.</text>
        <dbReference type="EC" id="2.7.13.3"/>
    </reaction>
</comment>
<evidence type="ECO:0000259" key="12">
    <source>
        <dbReference type="PROSITE" id="PS50109"/>
    </source>
</evidence>
<dbReference type="EC" id="2.7.13.3" evidence="3"/>
<keyword evidence="10 11" id="KW-0472">Membrane</keyword>
<evidence type="ECO:0000256" key="8">
    <source>
        <dbReference type="ARBA" id="ARBA00022989"/>
    </source>
</evidence>
<keyword evidence="6 11" id="KW-0812">Transmembrane</keyword>
<dbReference type="PROSITE" id="PS50885">
    <property type="entry name" value="HAMP"/>
    <property type="match status" value="1"/>
</dbReference>
<organism evidence="14 15">
    <name type="scientific">Hydrogenophilus thermoluteolus</name>
    <name type="common">Pseudomonas hydrogenothermophila</name>
    <dbReference type="NCBI Taxonomy" id="297"/>
    <lineage>
        <taxon>Bacteria</taxon>
        <taxon>Pseudomonadati</taxon>
        <taxon>Pseudomonadota</taxon>
        <taxon>Hydrogenophilia</taxon>
        <taxon>Hydrogenophilales</taxon>
        <taxon>Hydrogenophilaceae</taxon>
        <taxon>Hydrogenophilus</taxon>
    </lineage>
</organism>
<gene>
    <name evidence="14" type="ORF">HPTL_0619</name>
</gene>
<dbReference type="Gene3D" id="1.10.287.130">
    <property type="match status" value="1"/>
</dbReference>
<evidence type="ECO:0000256" key="11">
    <source>
        <dbReference type="SAM" id="Phobius"/>
    </source>
</evidence>
<sequence length="474" mass="52477">MLRSLRWQWFVVAMVVTGVTIAMLAKWLQYEFHDHLEEQQVAELTFQLDAVTANLPELAKSAPLDLPERVAERLADPRWRRPYSGWYWQVERLDRTDAVWSSRSLWDFRLAFPERADWGKGSPVLLRDLAGPDGQKLLALVRVVRWEEEAGQLWRVTVARDQAQLQAIDEEFRQELWTILAGVVVVLLAGGLVQWGLGVRPLRRLERALTAVERGEAHFVAGSYPTELASVVATFNALLRTLREQSETGRRQTGQLAHALKTPLAAILQIARQEAKQPWADEIVAQAELAHAHVRHYLALARAEASRGALGKRCDLAEVLERIVAAMTTIFAEKALQWSCDWPAHCQVVGDARDVTELLGNLLENAARHARARVGVRVVPEVVQGHSGWRIEIEDDGPGFEGAHESSGSMGACASVEAANASDASLLPQAGLGLHVAQTIVRALGGSIAWLGSERYGGARVSLFLPSRFVAESH</sequence>
<keyword evidence="8 11" id="KW-1133">Transmembrane helix</keyword>